<gene>
    <name evidence="2" type="ORF">Hesp73</name>
</gene>
<keyword evidence="1" id="KW-1133">Transmembrane helix</keyword>
<keyword evidence="3" id="KW-1185">Reference proteome</keyword>
<feature type="transmembrane region" description="Helical" evidence="1">
    <location>
        <begin position="286"/>
        <end position="303"/>
    </location>
</feature>
<sequence>MFPLQTEMNTVTSRVLTLAHMPWPWTKEQHQIVQRRDHLLEQTYEERQENLLDHQQAKELQELIAYNNQNTTNCSSTPSETMMMTMMIPDPTQAIQDRSKVYAERPIPTSNMTPTPTTTTWKPMMSMTNWFHRLKDKNLTTLNRIKYDSELLLHYLYDGSQPDTDGSPNYDINIIKICKMRVRRTCGTLLAHYYATIELSNGYKFEFHPGSQPRTFQQIHSDGHLIILLVYCDECCKNELRSFVEGENGFNVAFHNCESILCKRQSMQTVFITLALVAITYNVFKFTWYCIFFVLFILLMLYLNNNYILSSPRVIFCPHKRYLS</sequence>
<dbReference type="KEGG" id="vg:16489475"/>
<evidence type="ECO:0000256" key="1">
    <source>
        <dbReference type="SAM" id="Phobius"/>
    </source>
</evidence>
<accession>S5N384</accession>
<dbReference type="GeneID" id="16489475"/>
<organism evidence="2 3">
    <name type="scientific">Hemileuca sp. nucleopolyhedrovirus</name>
    <dbReference type="NCBI Taxonomy" id="1367203"/>
    <lineage>
        <taxon>Viruses</taxon>
        <taxon>Viruses incertae sedis</taxon>
        <taxon>Naldaviricetes</taxon>
        <taxon>Lefavirales</taxon>
        <taxon>Baculoviridae</taxon>
        <taxon>Alphabaculovirus</taxon>
        <taxon>Alphabaculovirus heleucae</taxon>
        <taxon>Hemileuca species nucleopolyhedrovirus</taxon>
    </lineage>
</organism>
<protein>
    <submittedName>
        <fullName evidence="2">Ac81</fullName>
    </submittedName>
</protein>
<dbReference type="OrthoDB" id="10138at10239"/>
<keyword evidence="1" id="KW-0472">Membrane</keyword>
<dbReference type="RefSeq" id="YP_008378289.1">
    <property type="nucleotide sequence ID" value="NC_021923.1"/>
</dbReference>
<dbReference type="Proteomes" id="UP000203768">
    <property type="component" value="Segment"/>
</dbReference>
<evidence type="ECO:0000313" key="3">
    <source>
        <dbReference type="Proteomes" id="UP000203768"/>
    </source>
</evidence>
<dbReference type="Pfam" id="PF05820">
    <property type="entry name" value="Ac81"/>
    <property type="match status" value="1"/>
</dbReference>
<proteinExistence type="predicted"/>
<reference evidence="2 3" key="1">
    <citation type="journal article" date="2013" name="Virus Genes">
        <title>The genome of a baculovirus isolated from Hemileuca sp. encodes a serpin ortholog.</title>
        <authorList>
            <person name="Rohrmann G.F."/>
            <person name="Erlandson M.A."/>
            <person name="Theilmann D.A."/>
        </authorList>
    </citation>
    <scope>NUCLEOTIDE SEQUENCE [LARGE SCALE GENOMIC DNA]</scope>
</reference>
<keyword evidence="1" id="KW-0812">Transmembrane</keyword>
<dbReference type="EMBL" id="KF158713">
    <property type="protein sequence ID" value="AGR56825.1"/>
    <property type="molecule type" value="Genomic_DNA"/>
</dbReference>
<name>S5N384_9ABAC</name>
<dbReference type="InterPro" id="IPR008563">
    <property type="entry name" value="AcMNPV_AC81"/>
</dbReference>
<evidence type="ECO:0000313" key="2">
    <source>
        <dbReference type="EMBL" id="AGR56825.1"/>
    </source>
</evidence>